<accession>Q883N0</accession>
<sequence>MTTAATLKKVSKHRRTCKNPTCKTKFSTTDSRKLFCRPECKILKSNGSRKRKSTYDIPKTNHFLIYIAKEVERAGTLQVLDHLVGSIEALKALYSVVRNRLVANVLTGSKVSKDGKRSDPFHVAHIAPTRHQQVLGMLCADNLIVIPAALNRFHSNTHTNKAGVFMYRTELKLCNTVLSTDKDILERAIAYIGLDVITEFCREVKLTPSQRAAALKKLGSVVDHEDESHAPFITLLNDPKATTPQLNAAIETIQCKAQFKPLMRGTKLSESAMLIQELIRHAAFRPELEDYATIAKSYTKDGLHHNTLSQDSQATLSKLLHGYLEGEILEEVEELLYDLRLPVRAADARAEHLAKIRAAEAAQDHARTLANQRAAIDFLAWSEGTGTLNSGAATALAKIVRIVPESGSILPNGEVAF</sequence>
<dbReference type="AlphaFoldDB" id="Q883N0"/>
<dbReference type="GeneID" id="1183971"/>
<dbReference type="PATRIC" id="fig|223283.9.peg.2355"/>
<name>Q883N0_PSESM</name>
<gene>
    <name evidence="1" type="ordered locus">PSPTO_2320</name>
</gene>
<reference evidence="1 2" key="1">
    <citation type="journal article" date="2003" name="Proc. Natl. Acad. Sci. U.S.A.">
        <title>The complete genome sequence of the Arabidopsis and tomato pathogen Pseudomonas syringae pv. tomato DC3000.</title>
        <authorList>
            <person name="Buell C.R."/>
            <person name="Joardar V."/>
            <person name="Lindeberg M."/>
            <person name="Selengut J."/>
            <person name="Paulsen I.T."/>
            <person name="Gwinn M.L."/>
            <person name="Dodson R.J."/>
            <person name="Deboy R.T."/>
            <person name="Durkin A.S."/>
            <person name="Kolonay J.F."/>
            <person name="Madupu R."/>
            <person name="Daugherty S."/>
            <person name="Brinkac L."/>
            <person name="Beanan M.J."/>
            <person name="Haft D.H."/>
            <person name="Nelson W.C."/>
            <person name="Davidsen T."/>
            <person name="Zafar N."/>
            <person name="Zhou L."/>
            <person name="Liu J."/>
            <person name="Yuan Q."/>
            <person name="Khouri H."/>
            <person name="Fedorova N."/>
            <person name="Tran B."/>
            <person name="Russell D."/>
            <person name="Berry K."/>
            <person name="Utterback T."/>
            <person name="Van Aken S.E."/>
            <person name="Feldblyum T.V."/>
            <person name="D'Ascenzo M."/>
            <person name="Deng W.L."/>
            <person name="Ramos A.R."/>
            <person name="Alfano J.R."/>
            <person name="Cartinhour S."/>
            <person name="Chatterjee A.K."/>
            <person name="Delaney T.P."/>
            <person name="Lazarowitz S.G."/>
            <person name="Martin G.B."/>
            <person name="Schneider D.J."/>
            <person name="Tang X."/>
            <person name="Bender C.L."/>
            <person name="White O."/>
            <person name="Fraser C.M."/>
            <person name="Collmer A."/>
        </authorList>
    </citation>
    <scope>NUCLEOTIDE SEQUENCE [LARGE SCALE GENOMIC DNA]</scope>
    <source>
        <strain evidence="2">ATCC BAA-871 / DC3000</strain>
    </source>
</reference>
<dbReference type="OrthoDB" id="6878605at2"/>
<evidence type="ECO:0000313" key="2">
    <source>
        <dbReference type="Proteomes" id="UP000002515"/>
    </source>
</evidence>
<protein>
    <submittedName>
        <fullName evidence="1">Uncharacterized protein</fullName>
    </submittedName>
</protein>
<proteinExistence type="predicted"/>
<dbReference type="RefSeq" id="WP_011103950.1">
    <property type="nucleotide sequence ID" value="NC_004578.1"/>
</dbReference>
<dbReference type="KEGG" id="pst:PSPTO_2320"/>
<keyword evidence="2" id="KW-1185">Reference proteome</keyword>
<dbReference type="EMBL" id="AE016853">
    <property type="protein sequence ID" value="AAO55834.1"/>
    <property type="molecule type" value="Genomic_DNA"/>
</dbReference>
<organism evidence="1 2">
    <name type="scientific">Pseudomonas syringae pv. tomato (strain ATCC BAA-871 / DC3000)</name>
    <dbReference type="NCBI Taxonomy" id="223283"/>
    <lineage>
        <taxon>Bacteria</taxon>
        <taxon>Pseudomonadati</taxon>
        <taxon>Pseudomonadota</taxon>
        <taxon>Gammaproteobacteria</taxon>
        <taxon>Pseudomonadales</taxon>
        <taxon>Pseudomonadaceae</taxon>
        <taxon>Pseudomonas</taxon>
    </lineage>
</organism>
<dbReference type="Proteomes" id="UP000002515">
    <property type="component" value="Chromosome"/>
</dbReference>
<dbReference type="HOGENOM" id="CLU_658665_0_0_6"/>
<evidence type="ECO:0000313" key="1">
    <source>
        <dbReference type="EMBL" id="AAO55834.1"/>
    </source>
</evidence>